<keyword evidence="3" id="KW-1185">Reference proteome</keyword>
<feature type="domain" description="NAD-dependent epimerase/dehydratase" evidence="1">
    <location>
        <begin position="11"/>
        <end position="204"/>
    </location>
</feature>
<dbReference type="InterPro" id="IPR001509">
    <property type="entry name" value="Epimerase_deHydtase"/>
</dbReference>
<evidence type="ECO:0000313" key="3">
    <source>
        <dbReference type="Proteomes" id="UP000663088"/>
    </source>
</evidence>
<evidence type="ECO:0000259" key="1">
    <source>
        <dbReference type="Pfam" id="PF01370"/>
    </source>
</evidence>
<dbReference type="Gene3D" id="3.40.50.720">
    <property type="entry name" value="NAD(P)-binding Rossmann-like Domain"/>
    <property type="match status" value="1"/>
</dbReference>
<gene>
    <name evidence="2" type="ORF">EM20IM_07695</name>
</gene>
<dbReference type="InterPro" id="IPR036291">
    <property type="entry name" value="NAD(P)-bd_dom_sf"/>
</dbReference>
<protein>
    <submittedName>
        <fullName evidence="2">NAD(P)-dependent oxidoreductase</fullName>
    </submittedName>
</protein>
<proteinExistence type="predicted"/>
<dbReference type="EMBL" id="CP065956">
    <property type="protein sequence ID" value="QSR86377.1"/>
    <property type="molecule type" value="Genomic_DNA"/>
</dbReference>
<dbReference type="SUPFAM" id="SSF51735">
    <property type="entry name" value="NAD(P)-binding Rossmann-fold domains"/>
    <property type="match status" value="1"/>
</dbReference>
<organism evidence="2 3">
    <name type="scientific">Candidatus Methylacidiphilum infernorum</name>
    <dbReference type="NCBI Taxonomy" id="511746"/>
    <lineage>
        <taxon>Bacteria</taxon>
        <taxon>Pseudomonadati</taxon>
        <taxon>Verrucomicrobiota</taxon>
        <taxon>Methylacidiphilae</taxon>
        <taxon>Methylacidiphilales</taxon>
        <taxon>Methylacidiphilaceae</taxon>
        <taxon>Methylacidiphilum (ex Ratnadevi et al. 2023)</taxon>
    </lineage>
</organism>
<dbReference type="Proteomes" id="UP000663088">
    <property type="component" value="Chromosome"/>
</dbReference>
<name>A0ABX7PTR2_9BACT</name>
<dbReference type="Pfam" id="PF01370">
    <property type="entry name" value="Epimerase"/>
    <property type="match status" value="1"/>
</dbReference>
<evidence type="ECO:0000313" key="2">
    <source>
        <dbReference type="EMBL" id="QSR86377.1"/>
    </source>
</evidence>
<accession>A0ABX7PTR2</accession>
<reference evidence="2 3" key="1">
    <citation type="submission" date="2020-12" db="EMBL/GenBank/DDBJ databases">
        <authorList>
            <person name="Awala S.I."/>
            <person name="Gwak J.-H."/>
            <person name="Kim S.-J."/>
            <person name="Rhee S.-K."/>
        </authorList>
    </citation>
    <scope>NUCLEOTIDE SEQUENCE [LARGE SCALE GENOMIC DNA]</scope>
    <source>
        <strain evidence="2 3">IT5</strain>
    </source>
</reference>
<sequence>MEQRESGGMKILFTGGSSFTGYWFCRQLLEKGHEVIGLLTQKRENYEGIRKERVERLSCEMELIEESPFGSEKMIDLLKKGTFDVLCHHGAYLKDYKSEQFDWLYALETNTKNIKQVIHLAKEQGLGAIILTGSIFEQNEGIGNVPLRAFSPYGLSKGLTFEVFRYYAQLYNIPLGKFVIPNPFGMLEEKRFTFYLISQWKRGNIPAVQTPHYVRDNIPCDLLAGCYGRFVEKVFVQKGPFYRSNPSCFVESQGAFALRLSREVSKRSALSCPVELKEQKSYAEPLVRVNAEPAIFEVQEWSEERFWDDYVAYALEHY</sequence>